<dbReference type="GO" id="GO:0005524">
    <property type="term" value="F:ATP binding"/>
    <property type="evidence" value="ECO:0007669"/>
    <property type="project" value="UniProtKB-KW"/>
</dbReference>
<dbReference type="Proteomes" id="UP000075714">
    <property type="component" value="Unassembled WGS sequence"/>
</dbReference>
<reference evidence="8" key="1">
    <citation type="journal article" date="2016" name="Nat. Commun.">
        <title>The Gonium pectorale genome demonstrates co-option of cell cycle regulation during the evolution of multicellularity.</title>
        <authorList>
            <person name="Hanschen E.R."/>
            <person name="Marriage T.N."/>
            <person name="Ferris P.J."/>
            <person name="Hamaji T."/>
            <person name="Toyoda A."/>
            <person name="Fujiyama A."/>
            <person name="Neme R."/>
            <person name="Noguchi H."/>
            <person name="Minakuchi Y."/>
            <person name="Suzuki M."/>
            <person name="Kawai-Toyooka H."/>
            <person name="Smith D.R."/>
            <person name="Sparks H."/>
            <person name="Anderson J."/>
            <person name="Bakaric R."/>
            <person name="Luria V."/>
            <person name="Karger A."/>
            <person name="Kirschner M.W."/>
            <person name="Durand P.M."/>
            <person name="Michod R.E."/>
            <person name="Nozaki H."/>
            <person name="Olson B.J."/>
        </authorList>
    </citation>
    <scope>NUCLEOTIDE SEQUENCE [LARGE SCALE GENOMIC DNA]</scope>
    <source>
        <strain evidence="8">NIES-2863</strain>
    </source>
</reference>
<dbReference type="AlphaFoldDB" id="A0A150FVF0"/>
<dbReference type="EMBL" id="LSYV01000686">
    <property type="protein sequence ID" value="KXZ41175.1"/>
    <property type="molecule type" value="Genomic_DNA"/>
</dbReference>
<dbReference type="GO" id="GO:0003723">
    <property type="term" value="F:RNA binding"/>
    <property type="evidence" value="ECO:0007669"/>
    <property type="project" value="TreeGrafter"/>
</dbReference>
<dbReference type="FunFam" id="1.10.10.2130:FF:000001">
    <property type="entry name" value="Pre-mRNA-splicing factor ATP-dependent RNA helicase"/>
    <property type="match status" value="1"/>
</dbReference>
<keyword evidence="3" id="KW-0378">Hydrolase</keyword>
<keyword evidence="2" id="KW-0547">Nucleotide-binding</keyword>
<dbReference type="Gene3D" id="1.10.10.2130">
    <property type="entry name" value="DEAH helicase family, winged-helix domain"/>
    <property type="match status" value="1"/>
</dbReference>
<keyword evidence="5" id="KW-0067">ATP-binding</keyword>
<proteinExistence type="predicted"/>
<evidence type="ECO:0000313" key="7">
    <source>
        <dbReference type="EMBL" id="KXZ41175.1"/>
    </source>
</evidence>
<evidence type="ECO:0000256" key="1">
    <source>
        <dbReference type="ARBA" id="ARBA00012552"/>
    </source>
</evidence>
<dbReference type="EC" id="3.6.4.13" evidence="1"/>
<evidence type="ECO:0000256" key="6">
    <source>
        <dbReference type="ARBA" id="ARBA00047984"/>
    </source>
</evidence>
<evidence type="ECO:0000313" key="8">
    <source>
        <dbReference type="Proteomes" id="UP000075714"/>
    </source>
</evidence>
<keyword evidence="8" id="KW-1185">Reference proteome</keyword>
<dbReference type="OrthoDB" id="10253254at2759"/>
<dbReference type="PANTHER" id="PTHR18934">
    <property type="entry name" value="ATP-DEPENDENT RNA HELICASE"/>
    <property type="match status" value="1"/>
</dbReference>
<gene>
    <name evidence="7" type="ORF">GPECTOR_690g829</name>
</gene>
<evidence type="ECO:0000256" key="5">
    <source>
        <dbReference type="ARBA" id="ARBA00022840"/>
    </source>
</evidence>
<evidence type="ECO:0000256" key="4">
    <source>
        <dbReference type="ARBA" id="ARBA00022806"/>
    </source>
</evidence>
<dbReference type="InterPro" id="IPR027417">
    <property type="entry name" value="P-loop_NTPase"/>
</dbReference>
<dbReference type="PANTHER" id="PTHR18934:SF91">
    <property type="entry name" value="PRE-MRNA-SPLICING FACTOR ATP-DEPENDENT RNA HELICASE PRP16"/>
    <property type="match status" value="1"/>
</dbReference>
<comment type="catalytic activity">
    <reaction evidence="6">
        <text>ATP + H2O = ADP + phosphate + H(+)</text>
        <dbReference type="Rhea" id="RHEA:13065"/>
        <dbReference type="ChEBI" id="CHEBI:15377"/>
        <dbReference type="ChEBI" id="CHEBI:15378"/>
        <dbReference type="ChEBI" id="CHEBI:30616"/>
        <dbReference type="ChEBI" id="CHEBI:43474"/>
        <dbReference type="ChEBI" id="CHEBI:456216"/>
        <dbReference type="EC" id="3.6.4.13"/>
    </reaction>
</comment>
<sequence length="70" mass="7943">MLSMNVPEIQRTNLANVVLLLKSLKVHDLLEFGFMDPPPRDNIVNSMYNLWVLGALDNTVAILHNKRGLE</sequence>
<dbReference type="STRING" id="33097.A0A150FVF0"/>
<dbReference type="GO" id="GO:0003724">
    <property type="term" value="F:RNA helicase activity"/>
    <property type="evidence" value="ECO:0007669"/>
    <property type="project" value="UniProtKB-EC"/>
</dbReference>
<comment type="caution">
    <text evidence="7">The sequence shown here is derived from an EMBL/GenBank/DDBJ whole genome shotgun (WGS) entry which is preliminary data.</text>
</comment>
<dbReference type="InterPro" id="IPR042035">
    <property type="entry name" value="DEAH_win-hel_dom"/>
</dbReference>
<name>A0A150FVF0_GONPE</name>
<protein>
    <recommendedName>
        <fullName evidence="1">RNA helicase</fullName>
        <ecNumber evidence="1">3.6.4.13</ecNumber>
    </recommendedName>
</protein>
<dbReference type="SUPFAM" id="SSF52540">
    <property type="entry name" value="P-loop containing nucleoside triphosphate hydrolases"/>
    <property type="match status" value="1"/>
</dbReference>
<dbReference type="GO" id="GO:0016787">
    <property type="term" value="F:hydrolase activity"/>
    <property type="evidence" value="ECO:0007669"/>
    <property type="project" value="UniProtKB-KW"/>
</dbReference>
<evidence type="ECO:0000256" key="2">
    <source>
        <dbReference type="ARBA" id="ARBA00022741"/>
    </source>
</evidence>
<evidence type="ECO:0000256" key="3">
    <source>
        <dbReference type="ARBA" id="ARBA00022801"/>
    </source>
</evidence>
<accession>A0A150FVF0</accession>
<organism evidence="7 8">
    <name type="scientific">Gonium pectorale</name>
    <name type="common">Green alga</name>
    <dbReference type="NCBI Taxonomy" id="33097"/>
    <lineage>
        <taxon>Eukaryota</taxon>
        <taxon>Viridiplantae</taxon>
        <taxon>Chlorophyta</taxon>
        <taxon>core chlorophytes</taxon>
        <taxon>Chlorophyceae</taxon>
        <taxon>CS clade</taxon>
        <taxon>Chlamydomonadales</taxon>
        <taxon>Volvocaceae</taxon>
        <taxon>Gonium</taxon>
    </lineage>
</organism>
<keyword evidence="4" id="KW-0347">Helicase</keyword>